<feature type="site" description="Transition state stabilizer" evidence="6">
    <location>
        <position position="225"/>
    </location>
</feature>
<comment type="caution">
    <text evidence="8">The sequence shown here is derived from an EMBL/GenBank/DDBJ whole genome shotgun (WGS) entry which is preliminary data.</text>
</comment>
<feature type="active site" description="Proton donor/acceptor" evidence="6">
    <location>
        <position position="135"/>
    </location>
</feature>
<evidence type="ECO:0000313" key="9">
    <source>
        <dbReference type="Proteomes" id="UP000070449"/>
    </source>
</evidence>
<sequence>MAILVVNAGSTTIKYKLFSKDLTEILSGVLDKTDNDVESTLKKDGSKYEWVVNQEVFQSPASTILNEVKEHQLDFIAFRVVHGGEDFREPQLISTEVLEKLEKLNNLAPLHNPPAIRVIRDFTSSINLPMYAVFDTAYHATMPPESYLYSIPFEFYSKHKIRKYGFHGTSHKYVHNRIKSLETRSSKIVSCHLGGGASITAIDNGIVMDTSMGFTPLEGLTMATRSGDIDAGVVMYMARELKIPIEEINEILNKKSGLLGISGMTSDMRVLLQEEAAGNERAHQAIETYIYDVRRYIGSYIALLGGIDVLAFTAGIGQGSDVIRTRVCANLENFGIILDETINTGKINVSEDLKISLPASVPVWVIATNEEWQIATEARDLFSSR</sequence>
<dbReference type="HAMAP" id="MF_00020">
    <property type="entry name" value="Acetate_kinase"/>
    <property type="match status" value="1"/>
</dbReference>
<dbReference type="PROSITE" id="PS01075">
    <property type="entry name" value="ACETATE_KINASE_1"/>
    <property type="match status" value="1"/>
</dbReference>
<evidence type="ECO:0000256" key="1">
    <source>
        <dbReference type="ARBA" id="ARBA00008748"/>
    </source>
</evidence>
<comment type="subunit">
    <text evidence="6">Homodimer.</text>
</comment>
<dbReference type="PATRIC" id="fig|1617427.3.peg.350"/>
<evidence type="ECO:0000313" key="8">
    <source>
        <dbReference type="EMBL" id="KXK09762.1"/>
    </source>
</evidence>
<keyword evidence="4 6" id="KW-0418">Kinase</keyword>
<proteinExistence type="inferred from homology"/>
<dbReference type="InterPro" id="IPR004372">
    <property type="entry name" value="Ac/propionate_kinase"/>
</dbReference>
<evidence type="ECO:0000256" key="3">
    <source>
        <dbReference type="ARBA" id="ARBA00022741"/>
    </source>
</evidence>
<evidence type="ECO:0000256" key="6">
    <source>
        <dbReference type="HAMAP-Rule" id="MF_00020"/>
    </source>
</evidence>
<accession>A0A136KJZ9</accession>
<comment type="pathway">
    <text evidence="6">Metabolic intermediate biosynthesis; acetyl-CoA biosynthesis; acetyl-CoA from acetate: step 1/2.</text>
</comment>
<dbReference type="PIRSF" id="PIRSF000722">
    <property type="entry name" value="Acetate_prop_kin"/>
    <property type="match status" value="1"/>
</dbReference>
<dbReference type="PANTHER" id="PTHR21060">
    <property type="entry name" value="ACETATE KINASE"/>
    <property type="match status" value="1"/>
</dbReference>
<dbReference type="PROSITE" id="PS01076">
    <property type="entry name" value="ACETATE_KINASE_2"/>
    <property type="match status" value="1"/>
</dbReference>
<comment type="function">
    <text evidence="6">Catalyzes the formation of acetyl phosphate from acetate and ATP. Can also catalyze the reverse reaction.</text>
</comment>
<name>A0A136KJZ9_9BACT</name>
<dbReference type="EC" id="2.7.2.1" evidence="6"/>
<feature type="binding site" evidence="6">
    <location>
        <position position="7"/>
    </location>
    <ligand>
        <name>Mg(2+)</name>
        <dbReference type="ChEBI" id="CHEBI:18420"/>
    </ligand>
</feature>
<evidence type="ECO:0000256" key="5">
    <source>
        <dbReference type="ARBA" id="ARBA00022840"/>
    </source>
</evidence>
<dbReference type="Gene3D" id="3.30.420.40">
    <property type="match status" value="2"/>
</dbReference>
<dbReference type="InterPro" id="IPR043129">
    <property type="entry name" value="ATPase_NBD"/>
</dbReference>
<feature type="binding site" evidence="6">
    <location>
        <position position="14"/>
    </location>
    <ligand>
        <name>ATP</name>
        <dbReference type="ChEBI" id="CHEBI:30616"/>
    </ligand>
</feature>
<feature type="binding site" evidence="6">
    <location>
        <position position="79"/>
    </location>
    <ligand>
        <name>substrate</name>
    </ligand>
</feature>
<dbReference type="AlphaFoldDB" id="A0A136KJZ9"/>
<dbReference type="GO" id="GO:0006083">
    <property type="term" value="P:acetate metabolic process"/>
    <property type="evidence" value="ECO:0007669"/>
    <property type="project" value="TreeGrafter"/>
</dbReference>
<comment type="cofactor">
    <cofactor evidence="6">
        <name>Mg(2+)</name>
        <dbReference type="ChEBI" id="CHEBI:18420"/>
    </cofactor>
    <cofactor evidence="6">
        <name>Mn(2+)</name>
        <dbReference type="ChEBI" id="CHEBI:29035"/>
    </cofactor>
    <text evidence="6">Mg(2+). Can also accept Mn(2+).</text>
</comment>
<dbReference type="STRING" id="1617427.UZ20_WS6002000330"/>
<reference evidence="8 9" key="1">
    <citation type="submission" date="2015-02" db="EMBL/GenBank/DDBJ databases">
        <title>Improved understanding of the partial-nitritation anammox process through 23 genomes representing the majority of the microbial community.</title>
        <authorList>
            <person name="Speth D.R."/>
            <person name="In T Zandt M."/>
            <person name="Guerrero Cruz S."/>
            <person name="Jetten M.S."/>
            <person name="Dutilh B.E."/>
        </authorList>
    </citation>
    <scope>NUCLEOTIDE SEQUENCE [LARGE SCALE GENOMIC DNA]</scope>
    <source>
        <strain evidence="8">OLB21</strain>
    </source>
</reference>
<dbReference type="GO" id="GO:0008776">
    <property type="term" value="F:acetate kinase activity"/>
    <property type="evidence" value="ECO:0007669"/>
    <property type="project" value="UniProtKB-UniRule"/>
</dbReference>
<dbReference type="PRINTS" id="PR00471">
    <property type="entry name" value="ACETATEKNASE"/>
</dbReference>
<protein>
    <recommendedName>
        <fullName evidence="6">Acetate kinase</fullName>
        <ecNumber evidence="6">2.7.2.1</ecNumber>
    </recommendedName>
    <alternativeName>
        <fullName evidence="6">Acetokinase</fullName>
    </alternativeName>
</protein>
<evidence type="ECO:0000256" key="4">
    <source>
        <dbReference type="ARBA" id="ARBA00022777"/>
    </source>
</evidence>
<dbReference type="GO" id="GO:0000287">
    <property type="term" value="F:magnesium ion binding"/>
    <property type="evidence" value="ECO:0007669"/>
    <property type="project" value="UniProtKB-UniRule"/>
</dbReference>
<dbReference type="EMBL" id="JYPD01000012">
    <property type="protein sequence ID" value="KXK09762.1"/>
    <property type="molecule type" value="Genomic_DNA"/>
</dbReference>
<dbReference type="UniPathway" id="UPA00340">
    <property type="reaction ID" value="UER00458"/>
</dbReference>
<comment type="catalytic activity">
    <reaction evidence="6">
        <text>acetate + ATP = acetyl phosphate + ADP</text>
        <dbReference type="Rhea" id="RHEA:11352"/>
        <dbReference type="ChEBI" id="CHEBI:22191"/>
        <dbReference type="ChEBI" id="CHEBI:30089"/>
        <dbReference type="ChEBI" id="CHEBI:30616"/>
        <dbReference type="ChEBI" id="CHEBI:456216"/>
        <dbReference type="EC" id="2.7.2.1"/>
    </reaction>
</comment>
<dbReference type="Proteomes" id="UP000070449">
    <property type="component" value="Unassembled WGS sequence"/>
</dbReference>
<evidence type="ECO:0000256" key="2">
    <source>
        <dbReference type="ARBA" id="ARBA00022679"/>
    </source>
</evidence>
<keyword evidence="6" id="KW-0479">Metal-binding</keyword>
<dbReference type="Pfam" id="PF00871">
    <property type="entry name" value="Acetate_kinase"/>
    <property type="match status" value="1"/>
</dbReference>
<comment type="subcellular location">
    <subcellularLocation>
        <location evidence="6">Cytoplasm</location>
    </subcellularLocation>
</comment>
<keyword evidence="6" id="KW-0460">Magnesium</keyword>
<keyword evidence="2 6" id="KW-0808">Transferase</keyword>
<dbReference type="InterPro" id="IPR023865">
    <property type="entry name" value="Aliphatic_acid_kinase_CS"/>
</dbReference>
<dbReference type="NCBIfam" id="TIGR00016">
    <property type="entry name" value="ackA"/>
    <property type="match status" value="1"/>
</dbReference>
<feature type="site" description="Transition state stabilizer" evidence="6">
    <location>
        <position position="167"/>
    </location>
</feature>
<evidence type="ECO:0000256" key="7">
    <source>
        <dbReference type="RuleBase" id="RU003835"/>
    </source>
</evidence>
<dbReference type="GO" id="GO:0006085">
    <property type="term" value="P:acetyl-CoA biosynthetic process"/>
    <property type="evidence" value="ECO:0007669"/>
    <property type="project" value="UniProtKB-UniRule"/>
</dbReference>
<dbReference type="SUPFAM" id="SSF53067">
    <property type="entry name" value="Actin-like ATPase domain"/>
    <property type="match status" value="2"/>
</dbReference>
<keyword evidence="6" id="KW-0963">Cytoplasm</keyword>
<dbReference type="GO" id="GO:0005524">
    <property type="term" value="F:ATP binding"/>
    <property type="evidence" value="ECO:0007669"/>
    <property type="project" value="UniProtKB-KW"/>
</dbReference>
<dbReference type="InterPro" id="IPR000890">
    <property type="entry name" value="Aliphatic_acid_kin_short-chain"/>
</dbReference>
<feature type="binding site" evidence="6">
    <location>
        <begin position="267"/>
        <end position="269"/>
    </location>
    <ligand>
        <name>ATP</name>
        <dbReference type="ChEBI" id="CHEBI:30616"/>
    </ligand>
</feature>
<keyword evidence="3 6" id="KW-0547">Nucleotide-binding</keyword>
<dbReference type="GO" id="GO:0005737">
    <property type="term" value="C:cytoplasm"/>
    <property type="evidence" value="ECO:0007669"/>
    <property type="project" value="UniProtKB-SubCell"/>
</dbReference>
<keyword evidence="5 6" id="KW-0067">ATP-binding</keyword>
<dbReference type="PANTHER" id="PTHR21060:SF15">
    <property type="entry name" value="ACETATE KINASE-RELATED"/>
    <property type="match status" value="1"/>
</dbReference>
<comment type="caution">
    <text evidence="6">Lacks conserved residue(s) required for the propagation of feature annotation.</text>
</comment>
<comment type="similarity">
    <text evidence="1 6 7">Belongs to the acetokinase family.</text>
</comment>
<organism evidence="8 9">
    <name type="scientific">candidate division WS6 bacterium OLB21</name>
    <dbReference type="NCBI Taxonomy" id="1617427"/>
    <lineage>
        <taxon>Bacteria</taxon>
        <taxon>Candidatus Dojkabacteria</taxon>
    </lineage>
</organism>
<gene>
    <name evidence="6 8" type="primary">ackA</name>
    <name evidence="8" type="ORF">UZ20_WS6002000330</name>
</gene>
<feature type="binding site" evidence="6">
    <location>
        <begin position="192"/>
        <end position="196"/>
    </location>
    <ligand>
        <name>ATP</name>
        <dbReference type="ChEBI" id="CHEBI:30616"/>
    </ligand>
</feature>
<feature type="binding site" evidence="6">
    <location>
        <position position="370"/>
    </location>
    <ligand>
        <name>Mg(2+)</name>
        <dbReference type="ChEBI" id="CHEBI:18420"/>
    </ligand>
</feature>